<dbReference type="Proteomes" id="UP000796761">
    <property type="component" value="Unassembled WGS sequence"/>
</dbReference>
<dbReference type="EMBL" id="SWJQ01000544">
    <property type="protein sequence ID" value="TRZ13070.1"/>
    <property type="molecule type" value="Genomic_DNA"/>
</dbReference>
<dbReference type="OrthoDB" id="9170669at2759"/>
<evidence type="ECO:0008006" key="3">
    <source>
        <dbReference type="Google" id="ProtNLM"/>
    </source>
</evidence>
<sequence length="125" mass="14585">MEQILLGAMSRHMEIREVIWDSQNGFIKGKFCRINPMSFDDAESIQGPVLSNIFIANRDAGIKCTLHKFTDYTKPSQMADTPDGQDDIQRDLHKLEKWVHENLMRFNKTEYKVLHLEQLLYQDGV</sequence>
<comment type="caution">
    <text evidence="1">The sequence shown here is derived from an EMBL/GenBank/DDBJ whole genome shotgun (WGS) entry which is preliminary data.</text>
</comment>
<name>A0A8K1LGF6_9PASS</name>
<evidence type="ECO:0000313" key="1">
    <source>
        <dbReference type="EMBL" id="TRZ13070.1"/>
    </source>
</evidence>
<accession>A0A8K1LGF6</accession>
<reference evidence="1" key="1">
    <citation type="submission" date="2019-04" db="EMBL/GenBank/DDBJ databases">
        <title>Genome assembly of Zosterops borbonicus 15179.</title>
        <authorList>
            <person name="Leroy T."/>
            <person name="Anselmetti Y."/>
            <person name="Tilak M.-K."/>
            <person name="Nabholz B."/>
        </authorList>
    </citation>
    <scope>NUCLEOTIDE SEQUENCE</scope>
    <source>
        <strain evidence="1">HGM_15179</strain>
        <tissue evidence="1">Muscle</tissue>
    </source>
</reference>
<organism evidence="1 2">
    <name type="scientific">Zosterops borbonicus</name>
    <dbReference type="NCBI Taxonomy" id="364589"/>
    <lineage>
        <taxon>Eukaryota</taxon>
        <taxon>Metazoa</taxon>
        <taxon>Chordata</taxon>
        <taxon>Craniata</taxon>
        <taxon>Vertebrata</taxon>
        <taxon>Euteleostomi</taxon>
        <taxon>Archelosauria</taxon>
        <taxon>Archosauria</taxon>
        <taxon>Dinosauria</taxon>
        <taxon>Saurischia</taxon>
        <taxon>Theropoda</taxon>
        <taxon>Coelurosauria</taxon>
        <taxon>Aves</taxon>
        <taxon>Neognathae</taxon>
        <taxon>Neoaves</taxon>
        <taxon>Telluraves</taxon>
        <taxon>Australaves</taxon>
        <taxon>Passeriformes</taxon>
        <taxon>Sylvioidea</taxon>
        <taxon>Zosteropidae</taxon>
        <taxon>Zosterops</taxon>
    </lineage>
</organism>
<gene>
    <name evidence="1" type="ORF">HGM15179_014035</name>
</gene>
<protein>
    <recommendedName>
        <fullName evidence="3">Rna-directed dna polymerase from mobile element jockey-like</fullName>
    </recommendedName>
</protein>
<keyword evidence="2" id="KW-1185">Reference proteome</keyword>
<proteinExistence type="predicted"/>
<evidence type="ECO:0000313" key="2">
    <source>
        <dbReference type="Proteomes" id="UP000796761"/>
    </source>
</evidence>
<dbReference type="AlphaFoldDB" id="A0A8K1LGF6"/>